<feature type="signal peptide" evidence="4">
    <location>
        <begin position="1"/>
        <end position="23"/>
    </location>
</feature>
<evidence type="ECO:0000256" key="4">
    <source>
        <dbReference type="SAM" id="SignalP"/>
    </source>
</evidence>
<dbReference type="PANTHER" id="PTHR37423">
    <property type="entry name" value="SOLUBLE LYTIC MUREIN TRANSGLYCOSYLASE-RELATED"/>
    <property type="match status" value="1"/>
</dbReference>
<evidence type="ECO:0000256" key="1">
    <source>
        <dbReference type="ARBA" id="ARBA00007734"/>
    </source>
</evidence>
<dbReference type="PATRIC" id="fig|1297742.4.peg.3638"/>
<gene>
    <name evidence="6" type="ORF">A176_003604</name>
</gene>
<dbReference type="SUPFAM" id="SSF53955">
    <property type="entry name" value="Lysozyme-like"/>
    <property type="match status" value="1"/>
</dbReference>
<sequence length="801" mass="88063">MKPFLSKLAVAASALLMSAQAPAPRAVSSTPAEPEASEAPAQHSSNAPPEAQLSPPPDSEKAPLPVGYVEVLNPAFPNAAPPTPVVHRGRRYGLEDLAPYFGEGKKKEAREAFDRGQYTRARELLKDQGDAPPVRYLRALAAVRAGDDASAAAEFTALVPDYPALRDRCLTHGGVALESLRRFDEAAVLLEQVPPESKLYVDARLALSRVLRKKKDPTGAMAALEPLTSRAAPSWGRNVGAEALMAIADIAAEKKDKAAERAALWRLWAAHPLSALAKQAERRLKGQTPPMDAKVGRGESLVELHRNKPGLEQLEPLLPKLELPDPLACRAHFAFGKGLRKERQHTRAIQVLTPVAEKCQDRDLMARVLYVLGSSRSIVDQVRGMETYERLAREFPDHSFADDGLFYAADLYLKTGRPKEAMARLDTLARLYPQGDFLGEALFKAYWIARTTGAEDSGLSFLDRIEAQFAKADESYDVERARYWRARTMQEKGNIQGAAELFEKLSVDHPATYYGLMARSQLAKVDPARLERVSAEIFTVPEAASPWPLFAGPMGDDPHFRAGVELYRLGFTEAVSSELLAVNRTKLPAEAVRLLVLVLHEAGDERSAHGVARLALRKDLSGRITAETRVVWEVAYPNAFRELIEKHTAASGVEADLLQALMREESALDPKALSWAGAMGLTQLMPSTAKGVARELNLKRFTVDQLLQPDLNIRMGAHYLGGLLKRFNGHTPYAVGSYNAGPGAVNRWRSDKPDLALDAWVEEIPISETRGYIKRVLRSFNTYQLLYGRAPKLPVLKSAAK</sequence>
<dbReference type="PANTHER" id="PTHR37423:SF2">
    <property type="entry name" value="MEMBRANE-BOUND LYTIC MUREIN TRANSGLYCOSYLASE C"/>
    <property type="match status" value="1"/>
</dbReference>
<feature type="domain" description="Transglycosylase SLT" evidence="5">
    <location>
        <begin position="643"/>
        <end position="755"/>
    </location>
</feature>
<proteinExistence type="inferred from homology"/>
<accession>A0A0H4XEV5</accession>
<dbReference type="KEGG" id="mym:A176_003604"/>
<dbReference type="InterPro" id="IPR023346">
    <property type="entry name" value="Lysozyme-like_dom_sf"/>
</dbReference>
<feature type="chain" id="PRO_5005213512" evidence="4">
    <location>
        <begin position="24"/>
        <end position="801"/>
    </location>
</feature>
<dbReference type="Gene3D" id="1.25.40.10">
    <property type="entry name" value="Tetratricopeptide repeat domain"/>
    <property type="match status" value="2"/>
</dbReference>
<dbReference type="EMBL" id="CP012109">
    <property type="protein sequence ID" value="AKQ66692.1"/>
    <property type="molecule type" value="Genomic_DNA"/>
</dbReference>
<dbReference type="InterPro" id="IPR008258">
    <property type="entry name" value="Transglycosylase_SLT_dom_1"/>
</dbReference>
<evidence type="ECO:0000313" key="7">
    <source>
        <dbReference type="Proteomes" id="UP000009026"/>
    </source>
</evidence>
<dbReference type="CDD" id="cd13401">
    <property type="entry name" value="Slt70-like"/>
    <property type="match status" value="1"/>
</dbReference>
<dbReference type="eggNOG" id="COG0457">
    <property type="taxonomic scope" value="Bacteria"/>
</dbReference>
<reference evidence="6 7" key="1">
    <citation type="journal article" date="2016" name="PLoS ONE">
        <title>Complete Genome Sequence and Comparative Genomics of a Novel Myxobacterium Myxococcus hansupus.</title>
        <authorList>
            <person name="Sharma G."/>
            <person name="Narwani T."/>
            <person name="Subramanian S."/>
        </authorList>
    </citation>
    <scope>NUCLEOTIDE SEQUENCE [LARGE SCALE GENOMIC DNA]</scope>
    <source>
        <strain evidence="7">mixupus</strain>
    </source>
</reference>
<dbReference type="GO" id="GO:0042597">
    <property type="term" value="C:periplasmic space"/>
    <property type="evidence" value="ECO:0007669"/>
    <property type="project" value="InterPro"/>
</dbReference>
<evidence type="ECO:0000256" key="3">
    <source>
        <dbReference type="SAM" id="MobiDB-lite"/>
    </source>
</evidence>
<organism evidence="6 7">
    <name type="scientific">Pseudomyxococcus hansupus</name>
    <dbReference type="NCBI Taxonomy" id="1297742"/>
    <lineage>
        <taxon>Bacteria</taxon>
        <taxon>Pseudomonadati</taxon>
        <taxon>Myxococcota</taxon>
        <taxon>Myxococcia</taxon>
        <taxon>Myxococcales</taxon>
        <taxon>Cystobacterineae</taxon>
        <taxon>Myxococcaceae</taxon>
        <taxon>Pseudomyxococcus</taxon>
    </lineage>
</organism>
<dbReference type="RefSeq" id="WP_002633566.1">
    <property type="nucleotide sequence ID" value="NZ_CP012109.1"/>
</dbReference>
<feature type="region of interest" description="Disordered" evidence="3">
    <location>
        <begin position="20"/>
        <end position="64"/>
    </location>
</feature>
<dbReference type="STRING" id="1297742.A176_003604"/>
<dbReference type="eggNOG" id="COG0741">
    <property type="taxonomic scope" value="Bacteria"/>
</dbReference>
<evidence type="ECO:0000256" key="2">
    <source>
        <dbReference type="ARBA" id="ARBA00022729"/>
    </source>
</evidence>
<dbReference type="InterPro" id="IPR011990">
    <property type="entry name" value="TPR-like_helical_dom_sf"/>
</dbReference>
<dbReference type="SUPFAM" id="SSF48435">
    <property type="entry name" value="Bacterial muramidases"/>
    <property type="match status" value="1"/>
</dbReference>
<dbReference type="GO" id="GO:0004553">
    <property type="term" value="F:hydrolase activity, hydrolyzing O-glycosyl compounds"/>
    <property type="evidence" value="ECO:0007669"/>
    <property type="project" value="InterPro"/>
</dbReference>
<dbReference type="Pfam" id="PF13174">
    <property type="entry name" value="TPR_6"/>
    <property type="match status" value="1"/>
</dbReference>
<dbReference type="Pfam" id="PF01464">
    <property type="entry name" value="SLT"/>
    <property type="match status" value="1"/>
</dbReference>
<dbReference type="OrthoDB" id="9781970at2"/>
<evidence type="ECO:0000259" key="5">
    <source>
        <dbReference type="Pfam" id="PF01464"/>
    </source>
</evidence>
<keyword evidence="7" id="KW-1185">Reference proteome</keyword>
<name>A0A0H4XEV5_9BACT</name>
<dbReference type="SUPFAM" id="SSF48452">
    <property type="entry name" value="TPR-like"/>
    <property type="match status" value="1"/>
</dbReference>
<evidence type="ECO:0000313" key="6">
    <source>
        <dbReference type="EMBL" id="AKQ66692.1"/>
    </source>
</evidence>
<dbReference type="InterPro" id="IPR019734">
    <property type="entry name" value="TPR_rpt"/>
</dbReference>
<protein>
    <submittedName>
        <fullName evidence="6">Soluble lytic murein transglycosylase</fullName>
    </submittedName>
</protein>
<dbReference type="Proteomes" id="UP000009026">
    <property type="component" value="Chromosome"/>
</dbReference>
<feature type="compositionally biased region" description="Low complexity" evidence="3">
    <location>
        <begin position="20"/>
        <end position="45"/>
    </location>
</feature>
<dbReference type="InterPro" id="IPR008939">
    <property type="entry name" value="Lytic_TGlycosylase_superhlx_U"/>
</dbReference>
<dbReference type="AlphaFoldDB" id="A0A0H4XEV5"/>
<dbReference type="Gene3D" id="1.10.530.10">
    <property type="match status" value="1"/>
</dbReference>
<keyword evidence="2 4" id="KW-0732">Signal</keyword>
<comment type="similarity">
    <text evidence="1">Belongs to the transglycosylase Slt family.</text>
</comment>